<protein>
    <submittedName>
        <fullName evidence="7">Uncharacterized protein</fullName>
    </submittedName>
</protein>
<evidence type="ECO:0000256" key="4">
    <source>
        <dbReference type="ARBA" id="ARBA00022989"/>
    </source>
</evidence>
<feature type="transmembrane region" description="Helical" evidence="6">
    <location>
        <begin position="112"/>
        <end position="130"/>
    </location>
</feature>
<dbReference type="GO" id="GO:0071578">
    <property type="term" value="P:zinc ion import across plasma membrane"/>
    <property type="evidence" value="ECO:0007669"/>
    <property type="project" value="TreeGrafter"/>
</dbReference>
<dbReference type="Pfam" id="PF02535">
    <property type="entry name" value="Zip"/>
    <property type="match status" value="1"/>
</dbReference>
<evidence type="ECO:0000256" key="1">
    <source>
        <dbReference type="ARBA" id="ARBA00004141"/>
    </source>
</evidence>
<organism evidence="7 8">
    <name type="scientific">Rotaria magnacalcarata</name>
    <dbReference type="NCBI Taxonomy" id="392030"/>
    <lineage>
        <taxon>Eukaryota</taxon>
        <taxon>Metazoa</taxon>
        <taxon>Spiralia</taxon>
        <taxon>Gnathifera</taxon>
        <taxon>Rotifera</taxon>
        <taxon>Eurotatoria</taxon>
        <taxon>Bdelloidea</taxon>
        <taxon>Philodinida</taxon>
        <taxon>Philodinidae</taxon>
        <taxon>Rotaria</taxon>
    </lineage>
</organism>
<name>A0A8S2NB14_9BILA</name>
<feature type="transmembrane region" description="Helical" evidence="6">
    <location>
        <begin position="48"/>
        <end position="68"/>
    </location>
</feature>
<feature type="transmembrane region" description="Helical" evidence="6">
    <location>
        <begin position="268"/>
        <end position="286"/>
    </location>
</feature>
<reference evidence="7" key="1">
    <citation type="submission" date="2021-02" db="EMBL/GenBank/DDBJ databases">
        <authorList>
            <person name="Nowell W R."/>
        </authorList>
    </citation>
    <scope>NUCLEOTIDE SEQUENCE</scope>
</reference>
<keyword evidence="4 6" id="KW-1133">Transmembrane helix</keyword>
<dbReference type="GO" id="GO:0005385">
    <property type="term" value="F:zinc ion transmembrane transporter activity"/>
    <property type="evidence" value="ECO:0007669"/>
    <property type="project" value="TreeGrafter"/>
</dbReference>
<dbReference type="InterPro" id="IPR003689">
    <property type="entry name" value="ZIP"/>
</dbReference>
<gene>
    <name evidence="7" type="ORF">SMN809_LOCUS11092</name>
</gene>
<dbReference type="GO" id="GO:0005886">
    <property type="term" value="C:plasma membrane"/>
    <property type="evidence" value="ECO:0007669"/>
    <property type="project" value="TreeGrafter"/>
</dbReference>
<dbReference type="PANTHER" id="PTHR12191:SF37">
    <property type="entry name" value="ZINC TRANSPORTER FOI"/>
    <property type="match status" value="1"/>
</dbReference>
<accession>A0A8S2NB14</accession>
<evidence type="ECO:0000313" key="8">
    <source>
        <dbReference type="Proteomes" id="UP000676336"/>
    </source>
</evidence>
<evidence type="ECO:0000256" key="3">
    <source>
        <dbReference type="ARBA" id="ARBA00022692"/>
    </source>
</evidence>
<evidence type="ECO:0000256" key="2">
    <source>
        <dbReference type="ARBA" id="ARBA00006939"/>
    </source>
</evidence>
<keyword evidence="5 6" id="KW-0472">Membrane</keyword>
<feature type="transmembrane region" description="Helical" evidence="6">
    <location>
        <begin position="80"/>
        <end position="100"/>
    </location>
</feature>
<comment type="caution">
    <text evidence="7">The sequence shown here is derived from an EMBL/GenBank/DDBJ whole genome shotgun (WGS) entry which is preliminary data.</text>
</comment>
<feature type="transmembrane region" description="Helical" evidence="6">
    <location>
        <begin position="7"/>
        <end position="28"/>
    </location>
</feature>
<keyword evidence="3 6" id="KW-0812">Transmembrane</keyword>
<evidence type="ECO:0000256" key="6">
    <source>
        <dbReference type="SAM" id="Phobius"/>
    </source>
</evidence>
<dbReference type="EMBL" id="CAJOBI010003935">
    <property type="protein sequence ID" value="CAF3985343.1"/>
    <property type="molecule type" value="Genomic_DNA"/>
</dbReference>
<dbReference type="GO" id="GO:0030003">
    <property type="term" value="P:intracellular monoatomic cation homeostasis"/>
    <property type="evidence" value="ECO:0007669"/>
    <property type="project" value="TreeGrafter"/>
</dbReference>
<comment type="similarity">
    <text evidence="2">Belongs to the ZIP transporter (TC 2.A.5) family.</text>
</comment>
<feature type="transmembrane region" description="Helical" evidence="6">
    <location>
        <begin position="343"/>
        <end position="363"/>
    </location>
</feature>
<dbReference type="GO" id="GO:0140410">
    <property type="term" value="F:monoatomic cation:bicarbonate symporter activity"/>
    <property type="evidence" value="ECO:0007669"/>
    <property type="project" value="TreeGrafter"/>
</dbReference>
<dbReference type="PANTHER" id="PTHR12191">
    <property type="entry name" value="SOLUTE CARRIER FAMILY 39"/>
    <property type="match status" value="1"/>
</dbReference>
<dbReference type="InterPro" id="IPR050799">
    <property type="entry name" value="ZIP_Transporter"/>
</dbReference>
<feature type="transmembrane region" description="Helical" evidence="6">
    <location>
        <begin position="298"/>
        <end position="322"/>
    </location>
</feature>
<sequence>MISYLGIIITIIFTFEFCSVLTIDINLIQSESNLLYSHLQTPYDLNVLIGLFTVTFINCSALCGAIILPFRNKPTFKWILSGFIGLAVGTLTGSGIFHLIPMAFNTPDRDPQHTYLDKALITMIIIYIFYMRDQLLRIFLNVETIICTHTHGDDDNVLTESNGHVNSIPSKFANSKDASITAATKQVLKKSRTRGLIENLKKMKAAGWMIFIGDMLHNFIDGLTLGAAFMVSIGEGLRLSLPIIFEEFPHELGDIAVLLSSGLTIGQALLMNFLSACSCYFGFILGAKLGELEHFHPWIYALAGGMFVYIGLADMIPELVAMGDEIEKDYIEAKKTVTITLKLKILLCQNSGLILGFVIMFVLGKYGEHLENLVKI</sequence>
<proteinExistence type="inferred from homology"/>
<dbReference type="AlphaFoldDB" id="A0A8S2NB14"/>
<evidence type="ECO:0000256" key="5">
    <source>
        <dbReference type="ARBA" id="ARBA00023136"/>
    </source>
</evidence>
<dbReference type="Proteomes" id="UP000676336">
    <property type="component" value="Unassembled WGS sequence"/>
</dbReference>
<comment type="subcellular location">
    <subcellularLocation>
        <location evidence="1">Membrane</location>
        <topology evidence="1">Multi-pass membrane protein</topology>
    </subcellularLocation>
</comment>
<evidence type="ECO:0000313" key="7">
    <source>
        <dbReference type="EMBL" id="CAF3985343.1"/>
    </source>
</evidence>